<comment type="subcellular location">
    <subcellularLocation>
        <location evidence="2">Chromosome</location>
        <location evidence="2">Centromere</location>
    </subcellularLocation>
    <subcellularLocation>
        <location evidence="1">Nucleus</location>
    </subcellularLocation>
</comment>
<keyword evidence="4" id="KW-0132">Cell division</keyword>
<feature type="compositionally biased region" description="Basic and acidic residues" evidence="11">
    <location>
        <begin position="9"/>
        <end position="18"/>
    </location>
</feature>
<dbReference type="GO" id="GO:0046872">
    <property type="term" value="F:metal ion binding"/>
    <property type="evidence" value="ECO:0007669"/>
    <property type="project" value="UniProtKB-KW"/>
</dbReference>
<feature type="region of interest" description="Disordered" evidence="11">
    <location>
        <begin position="385"/>
        <end position="487"/>
    </location>
</feature>
<keyword evidence="5" id="KW-0479">Metal-binding</keyword>
<dbReference type="GO" id="GO:0000775">
    <property type="term" value="C:chromosome, centromeric region"/>
    <property type="evidence" value="ECO:0007669"/>
    <property type="project" value="UniProtKB-SubCell"/>
</dbReference>
<evidence type="ECO:0000256" key="10">
    <source>
        <dbReference type="ARBA" id="ARBA00023328"/>
    </source>
</evidence>
<evidence type="ECO:0000256" key="1">
    <source>
        <dbReference type="ARBA" id="ARBA00004123"/>
    </source>
</evidence>
<keyword evidence="10" id="KW-0137">Centromere</keyword>
<dbReference type="EMBL" id="HG529592">
    <property type="protein sequence ID" value="CDI53785.1"/>
    <property type="molecule type" value="Genomic_DNA"/>
</dbReference>
<reference evidence="13" key="1">
    <citation type="journal article" date="2014" name="Genome Biol. Evol.">
        <title>Gene Loss Rather Than Gene Gain Is Associated with a Host Jump from Monocots to Dicots in the Smut Fungus Melanopsichium pennsylvanicum.</title>
        <authorList>
            <person name="Sharma R."/>
            <person name="Mishra B."/>
            <person name="Runge F."/>
            <person name="Thines M."/>
        </authorList>
    </citation>
    <scope>NUCLEOTIDE SEQUENCE</scope>
    <source>
        <strain evidence="13">4</strain>
    </source>
</reference>
<dbReference type="AlphaFoldDB" id="A0A077QUS9"/>
<feature type="region of interest" description="Disordered" evidence="11">
    <location>
        <begin position="1"/>
        <end position="58"/>
    </location>
</feature>
<evidence type="ECO:0000256" key="9">
    <source>
        <dbReference type="ARBA" id="ARBA00023306"/>
    </source>
</evidence>
<evidence type="ECO:0000256" key="4">
    <source>
        <dbReference type="ARBA" id="ARBA00022618"/>
    </source>
</evidence>
<evidence type="ECO:0000256" key="7">
    <source>
        <dbReference type="ARBA" id="ARBA00022833"/>
    </source>
</evidence>
<proteinExistence type="predicted"/>
<dbReference type="InterPro" id="IPR034752">
    <property type="entry name" value="Mis18"/>
</dbReference>
<dbReference type="GO" id="GO:0000785">
    <property type="term" value="C:chromatin"/>
    <property type="evidence" value="ECO:0007669"/>
    <property type="project" value="TreeGrafter"/>
</dbReference>
<evidence type="ECO:0000256" key="2">
    <source>
        <dbReference type="ARBA" id="ARBA00004584"/>
    </source>
</evidence>
<feature type="compositionally biased region" description="Basic and acidic residues" evidence="11">
    <location>
        <begin position="147"/>
        <end position="156"/>
    </location>
</feature>
<keyword evidence="6" id="KW-0498">Mitosis</keyword>
<feature type="compositionally biased region" description="Basic residues" evidence="11">
    <location>
        <begin position="120"/>
        <end position="134"/>
    </location>
</feature>
<sequence>MTPLAKRPRPSDAADDHTFGMGSYYQTLPPTYLTRPSPNPTATTLDGPSTGSYLAPHYEPAPNGALNGAMGAAGGLTSPLMASHLSVRSLHQSSGAEDNDDPIQGGAAKSISTQSAQARGRGRGGGRGRGRGRGRGAATTGTATTTHLDRAPYATHEKMVLPNGTTKGHAETEDEAPPNPLIFQCRQCHRLLGDSLSFVATDTELGYVILSNTTQCVVQDAAYSTSTDPSFKDVGSTFNNLRCVGCNVTIGRSYRTTPRDLDDLRDFFSLEVDGIYTYQLGSNWTREVDDDDNNHDDEEEDQITADQDADGNGEGEGASRKGNKRTRDSMVLGYTPAATGDIAGLENKMERTRTLTIELSNRLIKAEEDIQRYSALLEKVLADRESGVQIDEPKPDVLEEEPQPHPETQPTIVTSTATFTLTPAPLESQDITAPTSHPIPESSEAVTRKESTTPPPTEKASTIKQEEDSSQPQSRVTRSSGRTAALTHADSEYNTVVVLLEN</sequence>
<accession>A0A077QUS9</accession>
<feature type="compositionally biased region" description="Polar residues" evidence="11">
    <location>
        <begin position="412"/>
        <end position="421"/>
    </location>
</feature>
<feature type="region of interest" description="Disordered" evidence="11">
    <location>
        <begin position="88"/>
        <end position="156"/>
    </location>
</feature>
<feature type="domain" description="Mis18" evidence="12">
    <location>
        <begin position="180"/>
        <end position="280"/>
    </location>
</feature>
<dbReference type="InterPro" id="IPR004910">
    <property type="entry name" value="Yippee/Mis18/Cereblon"/>
</dbReference>
<evidence type="ECO:0000256" key="11">
    <source>
        <dbReference type="SAM" id="MobiDB-lite"/>
    </source>
</evidence>
<feature type="compositionally biased region" description="Acidic residues" evidence="11">
    <location>
        <begin position="288"/>
        <end position="313"/>
    </location>
</feature>
<keyword evidence="8" id="KW-0539">Nucleus</keyword>
<organism evidence="13">
    <name type="scientific">Melanopsichium pennsylvanicum 4</name>
    <dbReference type="NCBI Taxonomy" id="1398559"/>
    <lineage>
        <taxon>Eukaryota</taxon>
        <taxon>Fungi</taxon>
        <taxon>Dikarya</taxon>
        <taxon>Basidiomycota</taxon>
        <taxon>Ustilaginomycotina</taxon>
        <taxon>Ustilaginomycetes</taxon>
        <taxon>Ustilaginales</taxon>
        <taxon>Ustilaginaceae</taxon>
        <taxon>Melanopsichium</taxon>
    </lineage>
</organism>
<dbReference type="GO" id="GO:0034080">
    <property type="term" value="P:CENP-A containing chromatin assembly"/>
    <property type="evidence" value="ECO:0007669"/>
    <property type="project" value="TreeGrafter"/>
</dbReference>
<feature type="compositionally biased region" description="Low complexity" evidence="11">
    <location>
        <begin position="136"/>
        <end position="146"/>
    </location>
</feature>
<dbReference type="PROSITE" id="PS51793">
    <property type="entry name" value="MIS18"/>
    <property type="match status" value="1"/>
</dbReference>
<keyword evidence="3" id="KW-0158">Chromosome</keyword>
<feature type="compositionally biased region" description="Polar residues" evidence="11">
    <location>
        <begin position="24"/>
        <end position="52"/>
    </location>
</feature>
<protein>
    <submittedName>
        <fullName evidence="13">Protein mis18-alpha</fullName>
    </submittedName>
</protein>
<feature type="compositionally biased region" description="Polar residues" evidence="11">
    <location>
        <begin position="470"/>
        <end position="482"/>
    </location>
</feature>
<dbReference type="PANTHER" id="PTHR16431">
    <property type="entry name" value="NEUROGENIC PROTEIN MASTERMIND"/>
    <property type="match status" value="1"/>
</dbReference>
<evidence type="ECO:0000313" key="13">
    <source>
        <dbReference type="EMBL" id="CDI53785.1"/>
    </source>
</evidence>
<feature type="region of interest" description="Disordered" evidence="11">
    <location>
        <begin position="286"/>
        <end position="332"/>
    </location>
</feature>
<feature type="compositionally biased region" description="Basic and acidic residues" evidence="11">
    <location>
        <begin position="385"/>
        <end position="397"/>
    </location>
</feature>
<dbReference type="GO" id="GO:0007059">
    <property type="term" value="P:chromosome segregation"/>
    <property type="evidence" value="ECO:0007669"/>
    <property type="project" value="TreeGrafter"/>
</dbReference>
<evidence type="ECO:0000256" key="6">
    <source>
        <dbReference type="ARBA" id="ARBA00022776"/>
    </source>
</evidence>
<dbReference type="Pfam" id="PF03226">
    <property type="entry name" value="Yippee-Mis18"/>
    <property type="match status" value="1"/>
</dbReference>
<evidence type="ECO:0000259" key="12">
    <source>
        <dbReference type="PROSITE" id="PS51793"/>
    </source>
</evidence>
<evidence type="ECO:0000256" key="3">
    <source>
        <dbReference type="ARBA" id="ARBA00022454"/>
    </source>
</evidence>
<dbReference type="GO" id="GO:0051301">
    <property type="term" value="P:cell division"/>
    <property type="evidence" value="ECO:0007669"/>
    <property type="project" value="UniProtKB-KW"/>
</dbReference>
<evidence type="ECO:0000256" key="5">
    <source>
        <dbReference type="ARBA" id="ARBA00022723"/>
    </source>
</evidence>
<evidence type="ECO:0000256" key="8">
    <source>
        <dbReference type="ARBA" id="ARBA00023242"/>
    </source>
</evidence>
<name>A0A077QUS9_9BASI</name>
<keyword evidence="7" id="KW-0862">Zinc</keyword>
<dbReference type="GO" id="GO:0005634">
    <property type="term" value="C:nucleus"/>
    <property type="evidence" value="ECO:0007669"/>
    <property type="project" value="UniProtKB-SubCell"/>
</dbReference>
<dbReference type="PANTHER" id="PTHR16431:SF1">
    <property type="entry name" value="NEUROGENIC PROTEIN MASTERMIND"/>
    <property type="match status" value="1"/>
</dbReference>
<keyword evidence="9" id="KW-0131">Cell cycle</keyword>